<evidence type="ECO:0000256" key="17">
    <source>
        <dbReference type="SAM" id="Phobius"/>
    </source>
</evidence>
<evidence type="ECO:0000256" key="14">
    <source>
        <dbReference type="HAMAP-Rule" id="MF_00052"/>
    </source>
</evidence>
<dbReference type="PROSITE" id="PS51975">
    <property type="entry name" value="RNASE_H_2"/>
    <property type="match status" value="1"/>
</dbReference>
<dbReference type="GO" id="GO:0004523">
    <property type="term" value="F:RNA-DNA hybrid ribonuclease activity"/>
    <property type="evidence" value="ECO:0007669"/>
    <property type="project" value="UniProtKB-UniRule"/>
</dbReference>
<dbReference type="NCBIfam" id="NF000595">
    <property type="entry name" value="PRK00015.1-3"/>
    <property type="match status" value="1"/>
</dbReference>
<evidence type="ECO:0000256" key="4">
    <source>
        <dbReference type="ARBA" id="ARBA00004496"/>
    </source>
</evidence>
<evidence type="ECO:0000259" key="18">
    <source>
        <dbReference type="PROSITE" id="PS51975"/>
    </source>
</evidence>
<comment type="cofactor">
    <cofactor evidence="14 15">
        <name>Mn(2+)</name>
        <dbReference type="ChEBI" id="CHEBI:29035"/>
    </cofactor>
    <cofactor evidence="14 15">
        <name>Mg(2+)</name>
        <dbReference type="ChEBI" id="CHEBI:18420"/>
    </cofactor>
    <text evidence="14 15">Manganese or magnesium. Binds 1 divalent metal ion per monomer in the absence of substrate. May bind a second metal ion after substrate binding.</text>
</comment>
<dbReference type="PANTHER" id="PTHR10954">
    <property type="entry name" value="RIBONUCLEASE H2 SUBUNIT A"/>
    <property type="match status" value="1"/>
</dbReference>
<dbReference type="GO" id="GO:0043137">
    <property type="term" value="P:DNA replication, removal of RNA primer"/>
    <property type="evidence" value="ECO:0007669"/>
    <property type="project" value="TreeGrafter"/>
</dbReference>
<dbReference type="InterPro" id="IPR022898">
    <property type="entry name" value="RNase_HII"/>
</dbReference>
<evidence type="ECO:0000256" key="9">
    <source>
        <dbReference type="ARBA" id="ARBA00022722"/>
    </source>
</evidence>
<evidence type="ECO:0000313" key="20">
    <source>
        <dbReference type="Proteomes" id="UP000034581"/>
    </source>
</evidence>
<dbReference type="GO" id="GO:0005737">
    <property type="term" value="C:cytoplasm"/>
    <property type="evidence" value="ECO:0007669"/>
    <property type="project" value="UniProtKB-SubCell"/>
</dbReference>
<dbReference type="PANTHER" id="PTHR10954:SF18">
    <property type="entry name" value="RIBONUCLEASE HII"/>
    <property type="match status" value="1"/>
</dbReference>
<feature type="binding site" evidence="14 15">
    <location>
        <position position="50"/>
    </location>
    <ligand>
        <name>a divalent metal cation</name>
        <dbReference type="ChEBI" id="CHEBI:60240"/>
    </ligand>
</feature>
<evidence type="ECO:0000256" key="12">
    <source>
        <dbReference type="ARBA" id="ARBA00022801"/>
    </source>
</evidence>
<proteinExistence type="inferred from homology"/>
<protein>
    <recommendedName>
        <fullName evidence="7 14">Ribonuclease HII</fullName>
        <shortName evidence="14">RNase HII</shortName>
        <ecNumber evidence="6 14">3.1.26.4</ecNumber>
    </recommendedName>
</protein>
<dbReference type="Proteomes" id="UP000034581">
    <property type="component" value="Unassembled WGS sequence"/>
</dbReference>
<dbReference type="GO" id="GO:0030145">
    <property type="term" value="F:manganese ion binding"/>
    <property type="evidence" value="ECO:0007669"/>
    <property type="project" value="UniProtKB-UniRule"/>
</dbReference>
<accession>A0A0G0E4E3</accession>
<evidence type="ECO:0000256" key="7">
    <source>
        <dbReference type="ARBA" id="ARBA00019179"/>
    </source>
</evidence>
<dbReference type="InterPro" id="IPR001352">
    <property type="entry name" value="RNase_HII/HIII"/>
</dbReference>
<dbReference type="PATRIC" id="fig|1618350.3.peg.126"/>
<evidence type="ECO:0000256" key="5">
    <source>
        <dbReference type="ARBA" id="ARBA00007383"/>
    </source>
</evidence>
<dbReference type="EC" id="3.1.26.4" evidence="6 14"/>
<comment type="subcellular location">
    <subcellularLocation>
        <location evidence="4 14">Cytoplasm</location>
    </subcellularLocation>
</comment>
<keyword evidence="9 14" id="KW-0540">Nuclease</keyword>
<comment type="catalytic activity">
    <reaction evidence="1 14 15 16">
        <text>Endonucleolytic cleavage to 5'-phosphomonoester.</text>
        <dbReference type="EC" id="3.1.26.4"/>
    </reaction>
</comment>
<dbReference type="CDD" id="cd07182">
    <property type="entry name" value="RNase_HII_bacteria_HII_like"/>
    <property type="match status" value="1"/>
</dbReference>
<name>A0A0G0E4E3_UNCC3</name>
<dbReference type="InterPro" id="IPR036397">
    <property type="entry name" value="RNaseH_sf"/>
</dbReference>
<dbReference type="GO" id="GO:0032299">
    <property type="term" value="C:ribonuclease H2 complex"/>
    <property type="evidence" value="ECO:0007669"/>
    <property type="project" value="TreeGrafter"/>
</dbReference>
<dbReference type="InterPro" id="IPR012337">
    <property type="entry name" value="RNaseH-like_sf"/>
</dbReference>
<evidence type="ECO:0000256" key="1">
    <source>
        <dbReference type="ARBA" id="ARBA00000077"/>
    </source>
</evidence>
<reference evidence="19 20" key="1">
    <citation type="journal article" date="2015" name="Nature">
        <title>rRNA introns, odd ribosomes, and small enigmatic genomes across a large radiation of phyla.</title>
        <authorList>
            <person name="Brown C.T."/>
            <person name="Hug L.A."/>
            <person name="Thomas B.C."/>
            <person name="Sharon I."/>
            <person name="Castelle C.J."/>
            <person name="Singh A."/>
            <person name="Wilkins M.J."/>
            <person name="Williams K.H."/>
            <person name="Banfield J.F."/>
        </authorList>
    </citation>
    <scope>NUCLEOTIDE SEQUENCE [LARGE SCALE GENOMIC DNA]</scope>
</reference>
<evidence type="ECO:0000256" key="6">
    <source>
        <dbReference type="ARBA" id="ARBA00012180"/>
    </source>
</evidence>
<dbReference type="NCBIfam" id="NF000594">
    <property type="entry name" value="PRK00015.1-1"/>
    <property type="match status" value="1"/>
</dbReference>
<dbReference type="Gene3D" id="3.30.420.10">
    <property type="entry name" value="Ribonuclease H-like superfamily/Ribonuclease H"/>
    <property type="match status" value="1"/>
</dbReference>
<keyword evidence="17" id="KW-0812">Transmembrane</keyword>
<evidence type="ECO:0000256" key="13">
    <source>
        <dbReference type="ARBA" id="ARBA00023211"/>
    </source>
</evidence>
<sequence length="228" mass="26198">MKGREDLINLPALFFNLFLIYNYHMIVIPTWSEEKKLWEQGYKLICGVDEVGRGPLAGPVVAGAVVFRSDIQFEVTICDSKMLTRKKREELFPQIQSLVYSYGVGLVEADEVDSLGIVNATHKAMREAIKKLKVKPNFVLVDGREKISRFNKNSQKSIIKGDQKSYSIAAASILAKVYRDRLMLKYHEEFPVYGFDTHVGYGTKKHLENILKYGLCRLHRRSFLKNYV</sequence>
<comment type="caution">
    <text evidence="19">The sequence shown here is derived from an EMBL/GenBank/DDBJ whole genome shotgun (WGS) entry which is preliminary data.</text>
</comment>
<feature type="domain" description="RNase H type-2" evidence="18">
    <location>
        <begin position="43"/>
        <end position="228"/>
    </location>
</feature>
<feature type="transmembrane region" description="Helical" evidence="17">
    <location>
        <begin position="7"/>
        <end position="26"/>
    </location>
</feature>
<keyword evidence="11 14" id="KW-0255">Endonuclease</keyword>
<evidence type="ECO:0000313" key="19">
    <source>
        <dbReference type="EMBL" id="KKP70210.1"/>
    </source>
</evidence>
<organism evidence="19 20">
    <name type="scientific">candidate division CPR3 bacterium GW2011_GWF2_35_18</name>
    <dbReference type="NCBI Taxonomy" id="1618350"/>
    <lineage>
        <taxon>Bacteria</taxon>
        <taxon>Bacteria division CPR3</taxon>
    </lineage>
</organism>
<dbReference type="EMBL" id="LBQB01000001">
    <property type="protein sequence ID" value="KKP70210.1"/>
    <property type="molecule type" value="Genomic_DNA"/>
</dbReference>
<dbReference type="HAMAP" id="MF_00052_B">
    <property type="entry name" value="RNase_HII_B"/>
    <property type="match status" value="1"/>
</dbReference>
<gene>
    <name evidence="14" type="primary">rnhB</name>
    <name evidence="19" type="ORF">UR67_C0001G0119</name>
</gene>
<evidence type="ECO:0000256" key="10">
    <source>
        <dbReference type="ARBA" id="ARBA00022723"/>
    </source>
</evidence>
<feature type="binding site" evidence="14 15">
    <location>
        <position position="49"/>
    </location>
    <ligand>
        <name>a divalent metal cation</name>
        <dbReference type="ChEBI" id="CHEBI:60240"/>
    </ligand>
</feature>
<dbReference type="AlphaFoldDB" id="A0A0G0E4E3"/>
<comment type="cofactor">
    <cofactor evidence="2">
        <name>Mg(2+)</name>
        <dbReference type="ChEBI" id="CHEBI:18420"/>
    </cofactor>
</comment>
<keyword evidence="13 14" id="KW-0464">Manganese</keyword>
<dbReference type="SUPFAM" id="SSF53098">
    <property type="entry name" value="Ribonuclease H-like"/>
    <property type="match status" value="1"/>
</dbReference>
<keyword evidence="10 14" id="KW-0479">Metal-binding</keyword>
<comment type="similarity">
    <text evidence="5 14 16">Belongs to the RNase HII family.</text>
</comment>
<dbReference type="InterPro" id="IPR024567">
    <property type="entry name" value="RNase_HII/HIII_dom"/>
</dbReference>
<dbReference type="GO" id="GO:0006298">
    <property type="term" value="P:mismatch repair"/>
    <property type="evidence" value="ECO:0007669"/>
    <property type="project" value="TreeGrafter"/>
</dbReference>
<keyword evidence="12 14" id="KW-0378">Hydrolase</keyword>
<keyword evidence="17" id="KW-0472">Membrane</keyword>
<evidence type="ECO:0000256" key="2">
    <source>
        <dbReference type="ARBA" id="ARBA00001946"/>
    </source>
</evidence>
<dbReference type="Pfam" id="PF01351">
    <property type="entry name" value="RNase_HII"/>
    <property type="match status" value="1"/>
</dbReference>
<evidence type="ECO:0000256" key="11">
    <source>
        <dbReference type="ARBA" id="ARBA00022759"/>
    </source>
</evidence>
<comment type="function">
    <text evidence="3 14 16">Endonuclease that specifically degrades the RNA of RNA-DNA hybrids.</text>
</comment>
<keyword evidence="17" id="KW-1133">Transmembrane helix</keyword>
<dbReference type="STRING" id="1618350.UR67_C0001G0119"/>
<evidence type="ECO:0000256" key="3">
    <source>
        <dbReference type="ARBA" id="ARBA00004065"/>
    </source>
</evidence>
<evidence type="ECO:0000256" key="15">
    <source>
        <dbReference type="PROSITE-ProRule" id="PRU01319"/>
    </source>
</evidence>
<dbReference type="GO" id="GO:0003723">
    <property type="term" value="F:RNA binding"/>
    <property type="evidence" value="ECO:0007669"/>
    <property type="project" value="UniProtKB-UniRule"/>
</dbReference>
<keyword evidence="8 14" id="KW-0963">Cytoplasm</keyword>
<evidence type="ECO:0000256" key="16">
    <source>
        <dbReference type="RuleBase" id="RU003515"/>
    </source>
</evidence>
<feature type="binding site" evidence="14 15">
    <location>
        <position position="142"/>
    </location>
    <ligand>
        <name>a divalent metal cation</name>
        <dbReference type="ChEBI" id="CHEBI:60240"/>
    </ligand>
</feature>
<evidence type="ECO:0000256" key="8">
    <source>
        <dbReference type="ARBA" id="ARBA00022490"/>
    </source>
</evidence>